<keyword evidence="1" id="KW-0067">ATP-binding</keyword>
<reference evidence="1 2" key="1">
    <citation type="submission" date="2019-05" db="EMBL/GenBank/DDBJ databases">
        <title>Dyadobacter AR-3-8 sp. nov., isolated from arctic soil.</title>
        <authorList>
            <person name="Chaudhary D.K."/>
        </authorList>
    </citation>
    <scope>NUCLEOTIDE SEQUENCE [LARGE SCALE GENOMIC DNA]</scope>
    <source>
        <strain evidence="1 2">AR-3-8</strain>
    </source>
</reference>
<sequence>MTITDSTQDYTYSPSVNIIRDKDKEIRYIPTYNGQRAFEQIISMSGIGTRSFSIVGAYGSGKSAFLWALAEAINKNKPYFEGWNYLLKSYSKNEIIDFIGDFSSVIDSFARELKCEKENVIAALHAHAEDLKNKNTALLIRIDEFGKFLEHAAKSNPEGEFYFLQQLAEMVNNPQGNIILITTLHQDFAAYAYHLNDRQRNEWAKVKGRFKEITFNEPTEQLLLLVANRLQELRYPVDNTLIVELLHVLDIAKLFPLKDYFNLDTARKLTPLDILAGSSLVIALQRYGQNERSVFSFIESKDFKGLHQYIEAPDAPMYNLAHVYNYITYHYYNQITVKDNPDYRVWRLMRDNIERAEGLFDDQLLLEATQLIKTIGLLNLFGKTSSKVNKDFLIGYGRLVQNQKDTAETLRLLEQHKIIRFREHSNRYVLFEGTDVDIEYAINAAGELVGHVSQISQYLNEYFKFPIIPAKRYQVEIGTPRFFEIKISDSPIAVSPAGERDGFINLVFSSTHTEEQIRTYSANVDDAIIYVYFKHNQLIREQVTEIEKIKQARQKYGDDKTARFEFDHILLHQQNLLRHYVLDKFYAADQNEVSFYHRGIKVNTIHNRRSLNNFLSDISITTYQGTPVFLNEMVNKTKLGGSIVTARKSLLNRLVENSNEYDLGFSPNLFPPEKTIYLSLIKEKGFHQKVDGIWQLTEPTDLSLAGIWDCFNKFLTDAKHSKLSLQELSDRLLERPIKVKKGFVDFFLPIALLVRQSDFSLFNNDVFIPKLNANILDLIIKKPSDYSIKSFSASGINLSVFNKYRALLNQKEISKHTNVGFIETIRPFLSFYQNLPTYSKNTNKLSKEALGLRKAIQNSSDPEKTFFEDFPQAFGYSLVDLDQNAEKLERYFLDLSHGITEIRTTYPNLLTRYETFIFEEIIGNQTLPFEEWKNNFQQRFKNIKGYLVAPHLKVFLQRIHSKIEEKNTWLSSLAHAILGKQLDEINDEDELILFRRFKDWIHELDNYVDLQDKPSSENLQNSLKIEITSLESGTLKQTLTFPKSKEKEVASIEKKIVKFLTTDKNLNVFILTKILNEQLR</sequence>
<dbReference type="AlphaFoldDB" id="A0A4U6DAW3"/>
<protein>
    <submittedName>
        <fullName evidence="1">ATP-binding protein</fullName>
    </submittedName>
</protein>
<dbReference type="RefSeq" id="WP_137339014.1">
    <property type="nucleotide sequence ID" value="NZ_SZVO01000002.1"/>
</dbReference>
<keyword evidence="1" id="KW-0547">Nucleotide-binding</keyword>
<gene>
    <name evidence="1" type="ORF">FDK13_05670</name>
</gene>
<dbReference type="OrthoDB" id="856045at2"/>
<name>A0A4U6DAW3_9BACT</name>
<organism evidence="1 2">
    <name type="scientific">Dyadobacter frigoris</name>
    <dbReference type="NCBI Taxonomy" id="2576211"/>
    <lineage>
        <taxon>Bacteria</taxon>
        <taxon>Pseudomonadati</taxon>
        <taxon>Bacteroidota</taxon>
        <taxon>Cytophagia</taxon>
        <taxon>Cytophagales</taxon>
        <taxon>Spirosomataceae</taxon>
        <taxon>Dyadobacter</taxon>
    </lineage>
</organism>
<dbReference type="EMBL" id="SZVO01000002">
    <property type="protein sequence ID" value="TKT93338.1"/>
    <property type="molecule type" value="Genomic_DNA"/>
</dbReference>
<keyword evidence="2" id="KW-1185">Reference proteome</keyword>
<evidence type="ECO:0000313" key="2">
    <source>
        <dbReference type="Proteomes" id="UP000304900"/>
    </source>
</evidence>
<accession>A0A4U6DAW3</accession>
<dbReference type="Gene3D" id="3.40.50.300">
    <property type="entry name" value="P-loop containing nucleotide triphosphate hydrolases"/>
    <property type="match status" value="1"/>
</dbReference>
<dbReference type="SUPFAM" id="SSF52540">
    <property type="entry name" value="P-loop containing nucleoside triphosphate hydrolases"/>
    <property type="match status" value="1"/>
</dbReference>
<dbReference type="Proteomes" id="UP000304900">
    <property type="component" value="Unassembled WGS sequence"/>
</dbReference>
<proteinExistence type="predicted"/>
<dbReference type="GO" id="GO:0005524">
    <property type="term" value="F:ATP binding"/>
    <property type="evidence" value="ECO:0007669"/>
    <property type="project" value="UniProtKB-KW"/>
</dbReference>
<comment type="caution">
    <text evidence="1">The sequence shown here is derived from an EMBL/GenBank/DDBJ whole genome shotgun (WGS) entry which is preliminary data.</text>
</comment>
<evidence type="ECO:0000313" key="1">
    <source>
        <dbReference type="EMBL" id="TKT93338.1"/>
    </source>
</evidence>
<dbReference type="InterPro" id="IPR027417">
    <property type="entry name" value="P-loop_NTPase"/>
</dbReference>